<protein>
    <submittedName>
        <fullName evidence="2">Uncharacterized protein</fullName>
    </submittedName>
</protein>
<comment type="caution">
    <text evidence="2">The sequence shown here is derived from an EMBL/GenBank/DDBJ whole genome shotgun (WGS) entry which is preliminary data.</text>
</comment>
<reference evidence="2" key="1">
    <citation type="submission" date="2020-10" db="EMBL/GenBank/DDBJ databases">
        <authorList>
            <person name="Kikuchi T."/>
        </authorList>
    </citation>
    <scope>NUCLEOTIDE SEQUENCE</scope>
    <source>
        <strain evidence="2">NKZ352</strain>
    </source>
</reference>
<dbReference type="OrthoDB" id="5825620at2759"/>
<name>A0A8S1H097_9PELO</name>
<dbReference type="InterPro" id="IPR045860">
    <property type="entry name" value="Snake_toxin-like_sf"/>
</dbReference>
<proteinExistence type="predicted"/>
<dbReference type="AlphaFoldDB" id="A0A8S1H097"/>
<keyword evidence="1" id="KW-0732">Signal</keyword>
<dbReference type="PANTHER" id="PTHR34721:SF11">
    <property type="entry name" value="ACTIVIN_RECP DOMAIN-CONTAINING PROTEIN"/>
    <property type="match status" value="1"/>
</dbReference>
<organism evidence="2 3">
    <name type="scientific">Caenorhabditis auriculariae</name>
    <dbReference type="NCBI Taxonomy" id="2777116"/>
    <lineage>
        <taxon>Eukaryota</taxon>
        <taxon>Metazoa</taxon>
        <taxon>Ecdysozoa</taxon>
        <taxon>Nematoda</taxon>
        <taxon>Chromadorea</taxon>
        <taxon>Rhabditida</taxon>
        <taxon>Rhabditina</taxon>
        <taxon>Rhabditomorpha</taxon>
        <taxon>Rhabditoidea</taxon>
        <taxon>Rhabditidae</taxon>
        <taxon>Peloderinae</taxon>
        <taxon>Caenorhabditis</taxon>
    </lineage>
</organism>
<dbReference type="SUPFAM" id="SSF57302">
    <property type="entry name" value="Snake toxin-like"/>
    <property type="match status" value="1"/>
</dbReference>
<sequence>MTPSSSVLFVLLIIPTAWALRCHDYTRTNNFKSAMKTWVDCPIETQFCYKSYLEQRDFNNDKTWVEGRACGTAQLCVRDGCVGNNNDKACCCTKDLCNSARSSTIIAALSSLLLFIYAKF</sequence>
<accession>A0A8S1H097</accession>
<evidence type="ECO:0000313" key="2">
    <source>
        <dbReference type="EMBL" id="CAD6186720.1"/>
    </source>
</evidence>
<gene>
    <name evidence="2" type="ORF">CAUJ_LOCUS2639</name>
</gene>
<evidence type="ECO:0000313" key="3">
    <source>
        <dbReference type="Proteomes" id="UP000835052"/>
    </source>
</evidence>
<evidence type="ECO:0000256" key="1">
    <source>
        <dbReference type="SAM" id="SignalP"/>
    </source>
</evidence>
<feature type="signal peptide" evidence="1">
    <location>
        <begin position="1"/>
        <end position="19"/>
    </location>
</feature>
<dbReference type="Proteomes" id="UP000835052">
    <property type="component" value="Unassembled WGS sequence"/>
</dbReference>
<keyword evidence="3" id="KW-1185">Reference proteome</keyword>
<dbReference type="PANTHER" id="PTHR34721">
    <property type="entry name" value="PROTEIN CBG09734"/>
    <property type="match status" value="1"/>
</dbReference>
<dbReference type="EMBL" id="CAJGYM010000005">
    <property type="protein sequence ID" value="CAD6186720.1"/>
    <property type="molecule type" value="Genomic_DNA"/>
</dbReference>
<feature type="chain" id="PRO_5035749553" evidence="1">
    <location>
        <begin position="20"/>
        <end position="120"/>
    </location>
</feature>